<dbReference type="RefSeq" id="WP_175277074.1">
    <property type="nucleotide sequence ID" value="NZ_CP054836.1"/>
</dbReference>
<dbReference type="PANTHER" id="PTHR30154:SF34">
    <property type="entry name" value="TRANSCRIPTIONAL REGULATOR AZLB"/>
    <property type="match status" value="1"/>
</dbReference>
<dbReference type="InterPro" id="IPR036390">
    <property type="entry name" value="WH_DNA-bd_sf"/>
</dbReference>
<dbReference type="InterPro" id="IPR011008">
    <property type="entry name" value="Dimeric_a/b-barrel"/>
</dbReference>
<dbReference type="Gene3D" id="1.10.10.10">
    <property type="entry name" value="Winged helix-like DNA-binding domain superfamily/Winged helix DNA-binding domain"/>
    <property type="match status" value="1"/>
</dbReference>
<sequence length="156" mass="17705">MKNTVALSEVDRRLLDHLQRDCRISNQELAAAIGMSASACWRRVRALEEAGVISGYVALVDGERIGQRFSAIVHVMLQRHERHHLDEFLDALSRRPEVLQVFATTGEADYHVHVLCEDKDAYNAFLEEFLFRLPGVAQVRTNLILKSIKSTPRVPL</sequence>
<evidence type="ECO:0000313" key="5">
    <source>
        <dbReference type="EMBL" id="QKV19182.1"/>
    </source>
</evidence>
<dbReference type="PRINTS" id="PR00033">
    <property type="entry name" value="HTHASNC"/>
</dbReference>
<dbReference type="PROSITE" id="PS00519">
    <property type="entry name" value="HTH_ASNC_1"/>
    <property type="match status" value="1"/>
</dbReference>
<dbReference type="GO" id="GO:0043200">
    <property type="term" value="P:response to amino acid"/>
    <property type="evidence" value="ECO:0007669"/>
    <property type="project" value="TreeGrafter"/>
</dbReference>
<evidence type="ECO:0000313" key="6">
    <source>
        <dbReference type="Proteomes" id="UP000509367"/>
    </source>
</evidence>
<dbReference type="Gene3D" id="3.30.70.920">
    <property type="match status" value="1"/>
</dbReference>
<gene>
    <name evidence="5" type="ORF">HTY61_12310</name>
</gene>
<evidence type="ECO:0000256" key="2">
    <source>
        <dbReference type="ARBA" id="ARBA00023125"/>
    </source>
</evidence>
<accession>A0A6N1VIK7</accession>
<feature type="domain" description="HTH asnC-type" evidence="4">
    <location>
        <begin position="7"/>
        <end position="68"/>
    </location>
</feature>
<dbReference type="KEGG" id="orm:HTY61_12310"/>
<reference evidence="5 6" key="1">
    <citation type="submission" date="2020-06" db="EMBL/GenBank/DDBJ databases">
        <title>Oricola thermophila sp. nov. isolated from a tidal sediments.</title>
        <authorList>
            <person name="Kwon K.K."/>
            <person name="Yang S.-H."/>
            <person name="Park M.-J."/>
        </authorList>
    </citation>
    <scope>NUCLEOTIDE SEQUENCE [LARGE SCALE GENOMIC DNA]</scope>
    <source>
        <strain evidence="5 6">MEBiC13590</strain>
    </source>
</reference>
<dbReference type="EMBL" id="CP054836">
    <property type="protein sequence ID" value="QKV19182.1"/>
    <property type="molecule type" value="Genomic_DNA"/>
</dbReference>
<dbReference type="PROSITE" id="PS50956">
    <property type="entry name" value="HTH_ASNC_2"/>
    <property type="match status" value="1"/>
</dbReference>
<dbReference type="InterPro" id="IPR036388">
    <property type="entry name" value="WH-like_DNA-bd_sf"/>
</dbReference>
<dbReference type="InterPro" id="IPR019887">
    <property type="entry name" value="Tscrpt_reg_AsnC/Lrp_C"/>
</dbReference>
<keyword evidence="3" id="KW-0804">Transcription</keyword>
<dbReference type="GO" id="GO:0043565">
    <property type="term" value="F:sequence-specific DNA binding"/>
    <property type="evidence" value="ECO:0007669"/>
    <property type="project" value="InterPro"/>
</dbReference>
<dbReference type="PANTHER" id="PTHR30154">
    <property type="entry name" value="LEUCINE-RESPONSIVE REGULATORY PROTEIN"/>
    <property type="match status" value="1"/>
</dbReference>
<proteinExistence type="predicted"/>
<dbReference type="SUPFAM" id="SSF54909">
    <property type="entry name" value="Dimeric alpha+beta barrel"/>
    <property type="match status" value="1"/>
</dbReference>
<dbReference type="Pfam" id="PF13412">
    <property type="entry name" value="HTH_24"/>
    <property type="match status" value="1"/>
</dbReference>
<evidence type="ECO:0000256" key="3">
    <source>
        <dbReference type="ARBA" id="ARBA00023163"/>
    </source>
</evidence>
<dbReference type="GO" id="GO:0006355">
    <property type="term" value="P:regulation of DNA-templated transcription"/>
    <property type="evidence" value="ECO:0007669"/>
    <property type="project" value="UniProtKB-ARBA"/>
</dbReference>
<dbReference type="SUPFAM" id="SSF46785">
    <property type="entry name" value="Winged helix' DNA-binding domain"/>
    <property type="match status" value="1"/>
</dbReference>
<dbReference type="InterPro" id="IPR000485">
    <property type="entry name" value="AsnC-type_HTH_dom"/>
</dbReference>
<protein>
    <submittedName>
        <fullName evidence="5">Lrp/AsnC family transcriptional regulator</fullName>
    </submittedName>
</protein>
<organism evidence="5 6">
    <name type="scientific">Oricola thermophila</name>
    <dbReference type="NCBI Taxonomy" id="2742145"/>
    <lineage>
        <taxon>Bacteria</taxon>
        <taxon>Pseudomonadati</taxon>
        <taxon>Pseudomonadota</taxon>
        <taxon>Alphaproteobacteria</taxon>
        <taxon>Hyphomicrobiales</taxon>
        <taxon>Ahrensiaceae</taxon>
        <taxon>Oricola</taxon>
    </lineage>
</organism>
<dbReference type="Pfam" id="PF01037">
    <property type="entry name" value="AsnC_trans_reg"/>
    <property type="match status" value="1"/>
</dbReference>
<dbReference type="AlphaFoldDB" id="A0A6N1VIK7"/>
<dbReference type="Proteomes" id="UP000509367">
    <property type="component" value="Chromosome"/>
</dbReference>
<keyword evidence="2" id="KW-0238">DNA-binding</keyword>
<evidence type="ECO:0000256" key="1">
    <source>
        <dbReference type="ARBA" id="ARBA00023015"/>
    </source>
</evidence>
<keyword evidence="6" id="KW-1185">Reference proteome</keyword>
<dbReference type="SMART" id="SM00344">
    <property type="entry name" value="HTH_ASNC"/>
    <property type="match status" value="1"/>
</dbReference>
<dbReference type="InterPro" id="IPR011991">
    <property type="entry name" value="ArsR-like_HTH"/>
</dbReference>
<name>A0A6N1VIK7_9HYPH</name>
<dbReference type="CDD" id="cd00090">
    <property type="entry name" value="HTH_ARSR"/>
    <property type="match status" value="1"/>
</dbReference>
<keyword evidence="1" id="KW-0805">Transcription regulation</keyword>
<dbReference type="GO" id="GO:0005829">
    <property type="term" value="C:cytosol"/>
    <property type="evidence" value="ECO:0007669"/>
    <property type="project" value="TreeGrafter"/>
</dbReference>
<dbReference type="InterPro" id="IPR019885">
    <property type="entry name" value="Tscrpt_reg_HTH_AsnC-type_CS"/>
</dbReference>
<dbReference type="InterPro" id="IPR019888">
    <property type="entry name" value="Tscrpt_reg_AsnC-like"/>
</dbReference>
<evidence type="ECO:0000259" key="4">
    <source>
        <dbReference type="PROSITE" id="PS50956"/>
    </source>
</evidence>